<dbReference type="Proteomes" id="UP000709295">
    <property type="component" value="Unassembled WGS sequence"/>
</dbReference>
<proteinExistence type="predicted"/>
<protein>
    <recommendedName>
        <fullName evidence="3">Bzip transcription factor</fullName>
    </recommendedName>
</protein>
<evidence type="ECO:0000313" key="1">
    <source>
        <dbReference type="EMBL" id="KAG6960761.1"/>
    </source>
</evidence>
<dbReference type="EMBL" id="JAENGY010000540">
    <property type="protein sequence ID" value="KAG6960761.1"/>
    <property type="molecule type" value="Genomic_DNA"/>
</dbReference>
<dbReference type="AlphaFoldDB" id="A0A8J5ITQ6"/>
<comment type="caution">
    <text evidence="1">The sequence shown here is derived from an EMBL/GenBank/DDBJ whole genome shotgun (WGS) entry which is preliminary data.</text>
</comment>
<keyword evidence="2" id="KW-1185">Reference proteome</keyword>
<sequence length="208" mass="23721">MAKLESETCKLREEIKMLEHKRRAVISSAPAAETVWKVAIEYFRLFRHGLPLKGNDSIALDFVQEMMAPDVIHNSGCGAEAMIRSWRRLSNWFEDVELKFERLEKSVEGSIVATTTTSITINEVTVRNVFPHLHNSSNHKGRSRLTQKLLGQRIVMHGTTRFEWDSAFDRVTSVVGHSDLLTPMLRLLGNVEDVTIAFKDSLARPDFR</sequence>
<evidence type="ECO:0008006" key="3">
    <source>
        <dbReference type="Google" id="ProtNLM"/>
    </source>
</evidence>
<accession>A0A8J5ITQ6</accession>
<gene>
    <name evidence="1" type="ORF">JG688_00009436</name>
</gene>
<evidence type="ECO:0000313" key="2">
    <source>
        <dbReference type="Proteomes" id="UP000709295"/>
    </source>
</evidence>
<reference evidence="1" key="1">
    <citation type="submission" date="2021-01" db="EMBL/GenBank/DDBJ databases">
        <title>Phytophthora aleatoria, a newly-described species from Pinus radiata is distinct from Phytophthora cactorum isolates based on comparative genomics.</title>
        <authorList>
            <person name="Mcdougal R."/>
            <person name="Panda P."/>
            <person name="Williams N."/>
            <person name="Studholme D.J."/>
        </authorList>
    </citation>
    <scope>NUCLEOTIDE SEQUENCE</scope>
    <source>
        <strain evidence="1">NZFS 4037</strain>
    </source>
</reference>
<name>A0A8J5ITQ6_9STRA</name>
<organism evidence="1 2">
    <name type="scientific">Phytophthora aleatoria</name>
    <dbReference type="NCBI Taxonomy" id="2496075"/>
    <lineage>
        <taxon>Eukaryota</taxon>
        <taxon>Sar</taxon>
        <taxon>Stramenopiles</taxon>
        <taxon>Oomycota</taxon>
        <taxon>Peronosporomycetes</taxon>
        <taxon>Peronosporales</taxon>
        <taxon>Peronosporaceae</taxon>
        <taxon>Phytophthora</taxon>
    </lineage>
</organism>